<dbReference type="GO" id="GO:0016787">
    <property type="term" value="F:hydrolase activity"/>
    <property type="evidence" value="ECO:0007669"/>
    <property type="project" value="UniProtKB-KW"/>
</dbReference>
<feature type="domain" description="Transposase Helix-turn-helix" evidence="9">
    <location>
        <begin position="90"/>
        <end position="135"/>
    </location>
</feature>
<keyword evidence="6" id="KW-0378">Hydrolase</keyword>
<evidence type="ECO:0000256" key="7">
    <source>
        <dbReference type="ARBA" id="ARBA00023242"/>
    </source>
</evidence>
<evidence type="ECO:0000313" key="11">
    <source>
        <dbReference type="Proteomes" id="UP000596742"/>
    </source>
</evidence>
<dbReference type="InterPro" id="IPR027806">
    <property type="entry name" value="HARBI1_dom"/>
</dbReference>
<evidence type="ECO:0000259" key="9">
    <source>
        <dbReference type="Pfam" id="PF13613"/>
    </source>
</evidence>
<comment type="caution">
    <text evidence="10">The sequence shown here is derived from an EMBL/GenBank/DDBJ whole genome shotgun (WGS) entry which is preliminary data.</text>
</comment>
<dbReference type="InterPro" id="IPR045249">
    <property type="entry name" value="HARBI1-like"/>
</dbReference>
<name>A0A8B6EFG5_MYTGA</name>
<dbReference type="AlphaFoldDB" id="A0A8B6EFG5"/>
<evidence type="ECO:0000256" key="4">
    <source>
        <dbReference type="ARBA" id="ARBA00022722"/>
    </source>
</evidence>
<dbReference type="Pfam" id="PF13613">
    <property type="entry name" value="HTH_Tnp_4"/>
    <property type="match status" value="1"/>
</dbReference>
<proteinExistence type="inferred from homology"/>
<evidence type="ECO:0000259" key="8">
    <source>
        <dbReference type="Pfam" id="PF13359"/>
    </source>
</evidence>
<dbReference type="PANTHER" id="PTHR22930">
    <property type="match status" value="1"/>
</dbReference>
<keyword evidence="7" id="KW-0539">Nucleus</keyword>
<evidence type="ECO:0000256" key="1">
    <source>
        <dbReference type="ARBA" id="ARBA00001968"/>
    </source>
</evidence>
<reference evidence="10" key="1">
    <citation type="submission" date="2018-11" db="EMBL/GenBank/DDBJ databases">
        <authorList>
            <person name="Alioto T."/>
            <person name="Alioto T."/>
        </authorList>
    </citation>
    <scope>NUCLEOTIDE SEQUENCE</scope>
</reference>
<feature type="domain" description="DDE Tnp4" evidence="8">
    <location>
        <begin position="140"/>
        <end position="263"/>
    </location>
</feature>
<comment type="cofactor">
    <cofactor evidence="1">
        <name>a divalent metal cation</name>
        <dbReference type="ChEBI" id="CHEBI:60240"/>
    </cofactor>
</comment>
<dbReference type="InterPro" id="IPR027805">
    <property type="entry name" value="Transposase_HTH_dom"/>
</dbReference>
<keyword evidence="11" id="KW-1185">Reference proteome</keyword>
<evidence type="ECO:0000256" key="3">
    <source>
        <dbReference type="ARBA" id="ARBA00006958"/>
    </source>
</evidence>
<organism evidence="10 11">
    <name type="scientific">Mytilus galloprovincialis</name>
    <name type="common">Mediterranean mussel</name>
    <dbReference type="NCBI Taxonomy" id="29158"/>
    <lineage>
        <taxon>Eukaryota</taxon>
        <taxon>Metazoa</taxon>
        <taxon>Spiralia</taxon>
        <taxon>Lophotrochozoa</taxon>
        <taxon>Mollusca</taxon>
        <taxon>Bivalvia</taxon>
        <taxon>Autobranchia</taxon>
        <taxon>Pteriomorphia</taxon>
        <taxon>Mytilida</taxon>
        <taxon>Mytiloidea</taxon>
        <taxon>Mytilidae</taxon>
        <taxon>Mytilinae</taxon>
        <taxon>Mytilus</taxon>
    </lineage>
</organism>
<evidence type="ECO:0000313" key="10">
    <source>
        <dbReference type="EMBL" id="VDI33740.1"/>
    </source>
</evidence>
<dbReference type="Pfam" id="PF13359">
    <property type="entry name" value="DDE_Tnp_4"/>
    <property type="match status" value="1"/>
</dbReference>
<accession>A0A8B6EFG5</accession>
<evidence type="ECO:0000256" key="2">
    <source>
        <dbReference type="ARBA" id="ARBA00004123"/>
    </source>
</evidence>
<evidence type="ECO:0000256" key="5">
    <source>
        <dbReference type="ARBA" id="ARBA00022723"/>
    </source>
</evidence>
<dbReference type="GO" id="GO:0046872">
    <property type="term" value="F:metal ion binding"/>
    <property type="evidence" value="ECO:0007669"/>
    <property type="project" value="UniProtKB-KW"/>
</dbReference>
<sequence length="309" mass="35314">MQAIKTSEDFIQPLGQSVDAGSSASSPLLLHGKRWDVPRIEGYSERVIPRFISEDYRVHFRISKDMFETIHEAIQPKLIFEHRGGNEQISPRKQLLLFLCYMANNETFRELGQYFGVGKSTAHVCIARVLEAFCEIFLDLVVDNTLKILDVYSGWPGCTHDARVLRNSSLCRRAEGGELFGPNKVIVGDSAYPVKNWLITPFKDNGHLSARQRRFNKALSSFRQAVERTIAHVKGRFRRLRELTIHEPKQIVLTILAGCILHNLCIIAHEDIDLYIDRDNDNHPNNYVNIFQNDVGGVEIRQQMMANLP</sequence>
<keyword evidence="5" id="KW-0479">Metal-binding</keyword>
<dbReference type="EMBL" id="UYJE01005070">
    <property type="protein sequence ID" value="VDI33740.1"/>
    <property type="molecule type" value="Genomic_DNA"/>
</dbReference>
<dbReference type="GO" id="GO:0005634">
    <property type="term" value="C:nucleus"/>
    <property type="evidence" value="ECO:0007669"/>
    <property type="project" value="UniProtKB-SubCell"/>
</dbReference>
<protein>
    <recommendedName>
        <fullName evidence="12">DDE Tnp4 domain-containing protein</fullName>
    </recommendedName>
</protein>
<dbReference type="Proteomes" id="UP000596742">
    <property type="component" value="Unassembled WGS sequence"/>
</dbReference>
<comment type="subcellular location">
    <subcellularLocation>
        <location evidence="2">Nucleus</location>
    </subcellularLocation>
</comment>
<evidence type="ECO:0000256" key="6">
    <source>
        <dbReference type="ARBA" id="ARBA00022801"/>
    </source>
</evidence>
<gene>
    <name evidence="10" type="ORF">MGAL_10B004656</name>
</gene>
<dbReference type="GO" id="GO:0004518">
    <property type="term" value="F:nuclease activity"/>
    <property type="evidence" value="ECO:0007669"/>
    <property type="project" value="UniProtKB-KW"/>
</dbReference>
<keyword evidence="4" id="KW-0540">Nuclease</keyword>
<comment type="similarity">
    <text evidence="3">Belongs to the HARBI1 family.</text>
</comment>
<dbReference type="OrthoDB" id="6086191at2759"/>
<dbReference type="PANTHER" id="PTHR22930:SF85">
    <property type="entry name" value="GH03217P-RELATED"/>
    <property type="match status" value="1"/>
</dbReference>
<evidence type="ECO:0008006" key="12">
    <source>
        <dbReference type="Google" id="ProtNLM"/>
    </source>
</evidence>